<proteinExistence type="predicted"/>
<dbReference type="Proteomes" id="UP000472269">
    <property type="component" value="Unplaced"/>
</dbReference>
<dbReference type="Ensembl" id="ENSACUT00000011308.1">
    <property type="protein sequence ID" value="ENSACUP00000010602.1"/>
    <property type="gene ID" value="ENSACUG00000007177.1"/>
</dbReference>
<reference evidence="1" key="2">
    <citation type="submission" date="2025-09" db="UniProtKB">
        <authorList>
            <consortium name="Ensembl"/>
        </authorList>
    </citation>
    <scope>IDENTIFICATION</scope>
</reference>
<name>A0A663MFN9_ATHCN</name>
<evidence type="ECO:0000313" key="2">
    <source>
        <dbReference type="Proteomes" id="UP000472269"/>
    </source>
</evidence>
<accession>A0A663MFN9</accession>
<organism evidence="1 2">
    <name type="scientific">Athene cunicularia</name>
    <name type="common">Burrowing owl</name>
    <name type="synonym">Speotyto cunicularia</name>
    <dbReference type="NCBI Taxonomy" id="194338"/>
    <lineage>
        <taxon>Eukaryota</taxon>
        <taxon>Metazoa</taxon>
        <taxon>Chordata</taxon>
        <taxon>Craniata</taxon>
        <taxon>Vertebrata</taxon>
        <taxon>Euteleostomi</taxon>
        <taxon>Archelosauria</taxon>
        <taxon>Archosauria</taxon>
        <taxon>Dinosauria</taxon>
        <taxon>Saurischia</taxon>
        <taxon>Theropoda</taxon>
        <taxon>Coelurosauria</taxon>
        <taxon>Aves</taxon>
        <taxon>Neognathae</taxon>
        <taxon>Neoaves</taxon>
        <taxon>Telluraves</taxon>
        <taxon>Strigiformes</taxon>
        <taxon>Strigidae</taxon>
        <taxon>Athene</taxon>
    </lineage>
</organism>
<keyword evidence="2" id="KW-1185">Reference proteome</keyword>
<evidence type="ECO:0000313" key="1">
    <source>
        <dbReference type="Ensembl" id="ENSACUP00000010602.1"/>
    </source>
</evidence>
<protein>
    <submittedName>
        <fullName evidence="1">Uncharacterized protein</fullName>
    </submittedName>
</protein>
<sequence>FKKRITTLVARAQRQILKYLTGAVSLGKGTVTHSELKLYLYLKYFPTYIYKILLQYTPAQNGM</sequence>
<reference evidence="1" key="1">
    <citation type="submission" date="2025-08" db="UniProtKB">
        <authorList>
            <consortium name="Ensembl"/>
        </authorList>
    </citation>
    <scope>IDENTIFICATION</scope>
</reference>
<dbReference type="AlphaFoldDB" id="A0A663MFN9"/>